<dbReference type="EMBL" id="GGEC01006502">
    <property type="protein sequence ID" value="MBW86985.1"/>
    <property type="molecule type" value="Transcribed_RNA"/>
</dbReference>
<organism evidence="1">
    <name type="scientific">Rhizophora mucronata</name>
    <name type="common">Asiatic mangrove</name>
    <dbReference type="NCBI Taxonomy" id="61149"/>
    <lineage>
        <taxon>Eukaryota</taxon>
        <taxon>Viridiplantae</taxon>
        <taxon>Streptophyta</taxon>
        <taxon>Embryophyta</taxon>
        <taxon>Tracheophyta</taxon>
        <taxon>Spermatophyta</taxon>
        <taxon>Magnoliopsida</taxon>
        <taxon>eudicotyledons</taxon>
        <taxon>Gunneridae</taxon>
        <taxon>Pentapetalae</taxon>
        <taxon>rosids</taxon>
        <taxon>fabids</taxon>
        <taxon>Malpighiales</taxon>
        <taxon>Rhizophoraceae</taxon>
        <taxon>Rhizophora</taxon>
    </lineage>
</organism>
<proteinExistence type="predicted"/>
<dbReference type="AlphaFoldDB" id="A0A2P2J0K3"/>
<protein>
    <submittedName>
        <fullName evidence="1">Autophagy-related protein 18a-like</fullName>
    </submittedName>
</protein>
<evidence type="ECO:0000313" key="1">
    <source>
        <dbReference type="EMBL" id="MBW86985.1"/>
    </source>
</evidence>
<sequence length="34" mass="3890">MQPSLDAVLNMSKKSDIAWSFYKASGFKKLWHSS</sequence>
<name>A0A2P2J0K3_RHIMU</name>
<reference evidence="1" key="1">
    <citation type="submission" date="2018-02" db="EMBL/GenBank/DDBJ databases">
        <title>Rhizophora mucronata_Transcriptome.</title>
        <authorList>
            <person name="Meera S.P."/>
            <person name="Sreeshan A."/>
            <person name="Augustine A."/>
        </authorList>
    </citation>
    <scope>NUCLEOTIDE SEQUENCE</scope>
    <source>
        <tissue evidence="1">Leaf</tissue>
    </source>
</reference>
<accession>A0A2P2J0K3</accession>